<keyword evidence="1" id="KW-0012">Acyltransferase</keyword>
<reference evidence="3" key="1">
    <citation type="submission" date="2014-01" db="EMBL/GenBank/DDBJ databases">
        <authorList>
            <person name="Aslett M."/>
        </authorList>
    </citation>
    <scope>NUCLEOTIDE SEQUENCE</scope>
</reference>
<evidence type="ECO:0000259" key="2">
    <source>
        <dbReference type="PROSITE" id="PS51186"/>
    </source>
</evidence>
<organism evidence="3 4">
    <name type="scientific">Trichuris trichiura</name>
    <name type="common">Whipworm</name>
    <name type="synonym">Trichocephalus trichiurus</name>
    <dbReference type="NCBI Taxonomy" id="36087"/>
    <lineage>
        <taxon>Eukaryota</taxon>
        <taxon>Metazoa</taxon>
        <taxon>Ecdysozoa</taxon>
        <taxon>Nematoda</taxon>
        <taxon>Enoplea</taxon>
        <taxon>Dorylaimia</taxon>
        <taxon>Trichinellida</taxon>
        <taxon>Trichuridae</taxon>
        <taxon>Trichuris</taxon>
    </lineage>
</organism>
<evidence type="ECO:0000313" key="4">
    <source>
        <dbReference type="Proteomes" id="UP000030665"/>
    </source>
</evidence>
<dbReference type="SUPFAM" id="SSF55729">
    <property type="entry name" value="Acyl-CoA N-acyltransferases (Nat)"/>
    <property type="match status" value="1"/>
</dbReference>
<dbReference type="STRING" id="36087.A0A077YX46"/>
<dbReference type="Gene3D" id="3.40.630.30">
    <property type="match status" value="1"/>
</dbReference>
<dbReference type="EMBL" id="HG805819">
    <property type="protein sequence ID" value="CDW52334.1"/>
    <property type="molecule type" value="Genomic_DNA"/>
</dbReference>
<comment type="similarity">
    <text evidence="1">Belongs to the glycine N-acyltransferase family.</text>
</comment>
<reference evidence="3" key="2">
    <citation type="submission" date="2014-03" db="EMBL/GenBank/DDBJ databases">
        <title>The whipworm genome and dual-species transcriptomics of an intimate host-pathogen interaction.</title>
        <authorList>
            <person name="Foth B.J."/>
            <person name="Tsai I.J."/>
            <person name="Reid A.J."/>
            <person name="Bancroft A.J."/>
            <person name="Nichol S."/>
            <person name="Tracey A."/>
            <person name="Holroyd N."/>
            <person name="Cotton J.A."/>
            <person name="Stanley E.J."/>
            <person name="Zarowiecki M."/>
            <person name="Liu J.Z."/>
            <person name="Huckvale T."/>
            <person name="Cooper P.J."/>
            <person name="Grencis R.K."/>
            <person name="Berriman M."/>
        </authorList>
    </citation>
    <scope>NUCLEOTIDE SEQUENCE [LARGE SCALE GENOMIC DNA]</scope>
</reference>
<keyword evidence="4" id="KW-1185">Reference proteome</keyword>
<dbReference type="PANTHER" id="PTHR15298:SF1">
    <property type="entry name" value="GLYCINE N-ACYLTRANSFERASE-LIKE PROTEIN"/>
    <property type="match status" value="1"/>
</dbReference>
<protein>
    <recommendedName>
        <fullName evidence="1">Glycine N-acyltransferase-like protein</fullName>
        <ecNumber evidence="1">2.3.1.-</ecNumber>
    </recommendedName>
</protein>
<dbReference type="InterPro" id="IPR013653">
    <property type="entry name" value="GCN5-like_dom"/>
</dbReference>
<dbReference type="PROSITE" id="PS51186">
    <property type="entry name" value="GNAT"/>
    <property type="match status" value="1"/>
</dbReference>
<dbReference type="EC" id="2.3.1.-" evidence="1"/>
<evidence type="ECO:0000313" key="3">
    <source>
        <dbReference type="EMBL" id="CDW52334.1"/>
    </source>
</evidence>
<dbReference type="PANTHER" id="PTHR15298">
    <property type="entry name" value="L-COA N-ACYLTRANSFERASE-RELATED"/>
    <property type="match status" value="1"/>
</dbReference>
<dbReference type="AlphaFoldDB" id="A0A077YX46"/>
<name>A0A077YX46_TRITR</name>
<keyword evidence="1" id="KW-0808">Transferase</keyword>
<dbReference type="Pfam" id="PF08445">
    <property type="entry name" value="FR47"/>
    <property type="match status" value="1"/>
</dbReference>
<dbReference type="InterPro" id="IPR010313">
    <property type="entry name" value="Glycine_N-acyltransferase"/>
</dbReference>
<gene>
    <name evidence="3" type="ORF">TTRE_0000059301</name>
</gene>
<dbReference type="InterPro" id="IPR000182">
    <property type="entry name" value="GNAT_dom"/>
</dbReference>
<dbReference type="CDD" id="cd04301">
    <property type="entry name" value="NAT_SF"/>
    <property type="match status" value="1"/>
</dbReference>
<evidence type="ECO:0000256" key="1">
    <source>
        <dbReference type="RuleBase" id="RU368002"/>
    </source>
</evidence>
<accession>A0A077YX46</accession>
<dbReference type="InterPro" id="IPR016181">
    <property type="entry name" value="Acyl_CoA_acyltransferase"/>
</dbReference>
<sequence length="298" mass="34683">MLHEVMTSELEQAMRLTQSNLPKSIVVHHWLHLRLYTPSLSSIRDSDLSICYANRWPEPSALFVIDLLPFSGIDRYPYVAFFASDDEPMDNILTFLRTINARHRFSEAEGFLVVSLPTYWLQLFQQAFCDGPLVLNVLKEMQVYWLPPERICELNSTIEALQFDKRFYVDTLREEDAKLVDSCWAHRFEQSCLLIRDRINRFPNACFRSKSDNSLAAFVLVDSEYGYLNNLFVFPNFRRLGLGSAVELLLLQKLTKMGIIPYKHVVLDNKPSLQMTSKSKLWQNAGFHSYWLQLSQAI</sequence>
<dbReference type="OrthoDB" id="61870at2759"/>
<proteinExistence type="inferred from homology"/>
<feature type="domain" description="N-acetyltransferase" evidence="2">
    <location>
        <begin position="167"/>
        <end position="298"/>
    </location>
</feature>
<dbReference type="GO" id="GO:0005739">
    <property type="term" value="C:mitochondrion"/>
    <property type="evidence" value="ECO:0007669"/>
    <property type="project" value="InterPro"/>
</dbReference>
<dbReference type="GO" id="GO:0047961">
    <property type="term" value="F:glycine N-acyltransferase activity"/>
    <property type="evidence" value="ECO:0007669"/>
    <property type="project" value="InterPro"/>
</dbReference>
<dbReference type="Proteomes" id="UP000030665">
    <property type="component" value="Unassembled WGS sequence"/>
</dbReference>